<evidence type="ECO:0000256" key="1">
    <source>
        <dbReference type="ARBA" id="ARBA00009431"/>
    </source>
</evidence>
<organism evidence="5">
    <name type="scientific">Absidia glauca</name>
    <name type="common">Pin mould</name>
    <dbReference type="NCBI Taxonomy" id="4829"/>
    <lineage>
        <taxon>Eukaryota</taxon>
        <taxon>Fungi</taxon>
        <taxon>Fungi incertae sedis</taxon>
        <taxon>Mucoromycota</taxon>
        <taxon>Mucoromycotina</taxon>
        <taxon>Mucoromycetes</taxon>
        <taxon>Mucorales</taxon>
        <taxon>Cunninghamellaceae</taxon>
        <taxon>Absidia</taxon>
    </lineage>
</organism>
<dbReference type="OMA" id="ESSRECD"/>
<keyword evidence="2" id="KW-0121">Carboxypeptidase</keyword>
<dbReference type="OrthoDB" id="443318at2759"/>
<dbReference type="STRING" id="4829.A0A168TCQ0"/>
<evidence type="ECO:0000256" key="4">
    <source>
        <dbReference type="SAM" id="SignalP"/>
    </source>
</evidence>
<accession>A0A168TCQ0</accession>
<evidence type="ECO:0000313" key="6">
    <source>
        <dbReference type="Proteomes" id="UP000078561"/>
    </source>
</evidence>
<gene>
    <name evidence="5" type="primary">ABSGL_15551.1 scaffold 17607</name>
</gene>
<feature type="chain" id="PRO_5007900446" description="Carboxypeptidase" evidence="4">
    <location>
        <begin position="17"/>
        <end position="420"/>
    </location>
</feature>
<comment type="similarity">
    <text evidence="1">Belongs to the peptidase S10 family.</text>
</comment>
<dbReference type="GO" id="GO:0006508">
    <property type="term" value="P:proteolysis"/>
    <property type="evidence" value="ECO:0007669"/>
    <property type="project" value="InterPro"/>
</dbReference>
<dbReference type="InterPro" id="IPR029058">
    <property type="entry name" value="AB_hydrolase_fold"/>
</dbReference>
<dbReference type="Proteomes" id="UP000078561">
    <property type="component" value="Unassembled WGS sequence"/>
</dbReference>
<dbReference type="InParanoid" id="A0A168TCQ0"/>
<keyword evidence="2" id="KW-0645">Protease</keyword>
<evidence type="ECO:0000313" key="5">
    <source>
        <dbReference type="EMBL" id="SAM09842.1"/>
    </source>
</evidence>
<dbReference type="Gene3D" id="3.40.50.1820">
    <property type="entry name" value="alpha/beta hydrolase"/>
    <property type="match status" value="1"/>
</dbReference>
<evidence type="ECO:0008006" key="7">
    <source>
        <dbReference type="Google" id="ProtNLM"/>
    </source>
</evidence>
<evidence type="ECO:0000256" key="3">
    <source>
        <dbReference type="ARBA" id="ARBA00023180"/>
    </source>
</evidence>
<dbReference type="PANTHER" id="PTHR11802">
    <property type="entry name" value="SERINE PROTEASE FAMILY S10 SERINE CARBOXYPEPTIDASE"/>
    <property type="match status" value="1"/>
</dbReference>
<keyword evidence="3" id="KW-0325">Glycoprotein</keyword>
<sequence length="420" mass="47818">MHLLWFLSTFLGVVHASTVFYSKRVANHSLSFKQPKLCDPTVVQYSGYLNVGKEEHYFFWFFESRKEPAKAPVVAWLNGGPGCSSMIGLWQELGPCRVTEDASQATYNAEGSWNQVANMLFFDQPDGVGFSYGKNQVYSTDDAAPLSYNFLQVFFEAFPQYKHNAFHFYGHHPSSLKSPLKIPAFADYILRKNLARSRHSKSVHINLQSIGIGNGYTDPLTQIWRVIQVANGSVLSPSDCQTMRDNTPECIALWTNKDCIKADEYCTDKVQNIYDHANKSYYDIRTNEEIPSTYITFLNQTSTRELIGAKPCARNFAPCVAHLLNHGIRVLIYAGDADYMCNWYGNYAWTKKLKFHGKDAYHSTKLKPWVLHDKEVGQVHAGGNLTFVRVYEAGHEVPYYQPQAALEMLANQLNDRSFFQ</sequence>
<keyword evidence="6" id="KW-1185">Reference proteome</keyword>
<dbReference type="InterPro" id="IPR001563">
    <property type="entry name" value="Peptidase_S10"/>
</dbReference>
<protein>
    <recommendedName>
        <fullName evidence="7">Carboxypeptidase</fullName>
    </recommendedName>
</protein>
<dbReference type="SUPFAM" id="SSF53474">
    <property type="entry name" value="alpha/beta-Hydrolases"/>
    <property type="match status" value="1"/>
</dbReference>
<keyword evidence="2" id="KW-0378">Hydrolase</keyword>
<dbReference type="EMBL" id="LT555210">
    <property type="protein sequence ID" value="SAM09842.1"/>
    <property type="molecule type" value="Genomic_DNA"/>
</dbReference>
<proteinExistence type="inferred from homology"/>
<dbReference type="Gene3D" id="1.10.287.410">
    <property type="match status" value="1"/>
</dbReference>
<dbReference type="AlphaFoldDB" id="A0A168TCQ0"/>
<reference evidence="5" key="1">
    <citation type="submission" date="2016-04" db="EMBL/GenBank/DDBJ databases">
        <authorList>
            <person name="Evans L.H."/>
            <person name="Alamgir A."/>
            <person name="Owens N."/>
            <person name="Weber N.D."/>
            <person name="Virtaneva K."/>
            <person name="Barbian K."/>
            <person name="Babar A."/>
            <person name="Rosenke K."/>
        </authorList>
    </citation>
    <scope>NUCLEOTIDE SEQUENCE [LARGE SCALE GENOMIC DNA]</scope>
    <source>
        <strain evidence="5">CBS 101.48</strain>
    </source>
</reference>
<dbReference type="GO" id="GO:0000324">
    <property type="term" value="C:fungal-type vacuole"/>
    <property type="evidence" value="ECO:0007669"/>
    <property type="project" value="TreeGrafter"/>
</dbReference>
<dbReference type="PANTHER" id="PTHR11802:SF64">
    <property type="entry name" value="CARBOXYPEPTIDASE"/>
    <property type="match status" value="1"/>
</dbReference>
<feature type="signal peptide" evidence="4">
    <location>
        <begin position="1"/>
        <end position="16"/>
    </location>
</feature>
<dbReference type="Pfam" id="PF00450">
    <property type="entry name" value="Peptidase_S10"/>
    <property type="match status" value="2"/>
</dbReference>
<keyword evidence="4" id="KW-0732">Signal</keyword>
<dbReference type="GO" id="GO:0004185">
    <property type="term" value="F:serine-type carboxypeptidase activity"/>
    <property type="evidence" value="ECO:0007669"/>
    <property type="project" value="InterPro"/>
</dbReference>
<name>A0A168TCQ0_ABSGL</name>
<evidence type="ECO:0000256" key="2">
    <source>
        <dbReference type="ARBA" id="ARBA00022645"/>
    </source>
</evidence>
<dbReference type="PRINTS" id="PR00724">
    <property type="entry name" value="CRBOXYPTASEC"/>
</dbReference>